<dbReference type="RefSeq" id="WP_139449801.1">
    <property type="nucleotide sequence ID" value="NZ_VDMB01000017.1"/>
</dbReference>
<reference evidence="2 3" key="1">
    <citation type="submission" date="2019-06" db="EMBL/GenBank/DDBJ databases">
        <title>Desulfobotulus mexicanus sp. nov., a novel sulfate-reducing bacterium isolated from the sediment of an alkaline crater lake in Mexico.</title>
        <authorList>
            <person name="Hirschler-Rea A."/>
        </authorList>
    </citation>
    <scope>NUCLEOTIDE SEQUENCE [LARGE SCALE GENOMIC DNA]</scope>
    <source>
        <strain evidence="2 3">PAR22N</strain>
    </source>
</reference>
<dbReference type="EMBL" id="VDMB01000017">
    <property type="protein sequence ID" value="TYT73957.1"/>
    <property type="molecule type" value="Genomic_DNA"/>
</dbReference>
<accession>A0A5S5ME33</accession>
<dbReference type="PANTHER" id="PTHR40663">
    <property type="match status" value="1"/>
</dbReference>
<dbReference type="OrthoDB" id="9800355at2"/>
<gene>
    <name evidence="2" type="ORF">FIM25_12395</name>
</gene>
<dbReference type="InterPro" id="IPR049159">
    <property type="entry name" value="PF0610-like_wHTH_N"/>
</dbReference>
<dbReference type="InterPro" id="IPR038767">
    <property type="entry name" value="PF0610-like"/>
</dbReference>
<sequence>MENHTPRQKIRSLLLSQPHNLRDLSLELRLPEKEILKELPHVEKSLKPMKLKLSQIPARCQGCGYTFSDRKRFSKPGKCPDCRQTFIEAAFFYIDPKGKAP</sequence>
<comment type="caution">
    <text evidence="2">The sequence shown here is derived from an EMBL/GenBank/DDBJ whole genome shotgun (WGS) entry which is preliminary data.</text>
</comment>
<evidence type="ECO:0000313" key="2">
    <source>
        <dbReference type="EMBL" id="TYT73957.1"/>
    </source>
</evidence>
<feature type="domain" description="PF0610-like winged HTH N-terminal" evidence="1">
    <location>
        <begin position="5"/>
        <end position="48"/>
    </location>
</feature>
<dbReference type="Pfam" id="PF21476">
    <property type="entry name" value="PF0610-like_N"/>
    <property type="match status" value="1"/>
</dbReference>
<dbReference type="PANTHER" id="PTHR40663:SF2">
    <property type="entry name" value="TRANSCRIPTIONAL REGULATOR"/>
    <property type="match status" value="1"/>
</dbReference>
<dbReference type="SUPFAM" id="SSF46785">
    <property type="entry name" value="Winged helix' DNA-binding domain"/>
    <property type="match status" value="1"/>
</dbReference>
<dbReference type="InterPro" id="IPR036390">
    <property type="entry name" value="WH_DNA-bd_sf"/>
</dbReference>
<keyword evidence="3" id="KW-1185">Reference proteome</keyword>
<name>A0A5S5ME33_9BACT</name>
<evidence type="ECO:0000259" key="1">
    <source>
        <dbReference type="Pfam" id="PF21476"/>
    </source>
</evidence>
<dbReference type="AlphaFoldDB" id="A0A5S5ME33"/>
<protein>
    <submittedName>
        <fullName evidence="2">Transcriptional regulator</fullName>
    </submittedName>
</protein>
<proteinExistence type="predicted"/>
<organism evidence="2 3">
    <name type="scientific">Desulfobotulus mexicanus</name>
    <dbReference type="NCBI Taxonomy" id="2586642"/>
    <lineage>
        <taxon>Bacteria</taxon>
        <taxon>Pseudomonadati</taxon>
        <taxon>Thermodesulfobacteriota</taxon>
        <taxon>Desulfobacteria</taxon>
        <taxon>Desulfobacterales</taxon>
        <taxon>Desulfobacteraceae</taxon>
        <taxon>Desulfobotulus</taxon>
    </lineage>
</organism>
<evidence type="ECO:0000313" key="3">
    <source>
        <dbReference type="Proteomes" id="UP000321899"/>
    </source>
</evidence>
<dbReference type="Proteomes" id="UP000321899">
    <property type="component" value="Unassembled WGS sequence"/>
</dbReference>